<keyword evidence="4" id="KW-1185">Reference proteome</keyword>
<dbReference type="PANTHER" id="PTHR42759">
    <property type="entry name" value="MOXR FAMILY PROTEIN"/>
    <property type="match status" value="1"/>
</dbReference>
<reference evidence="3 4" key="1">
    <citation type="submission" date="2016-06" db="EMBL/GenBank/DDBJ databases">
        <authorList>
            <person name="Kjaerup R.B."/>
            <person name="Dalgaard T.S."/>
            <person name="Juul-Madsen H.R."/>
        </authorList>
    </citation>
    <scope>NUCLEOTIDE SEQUENCE [LARGE SCALE GENOMIC DNA]</scope>
    <source>
        <strain evidence="3 4">373-A1</strain>
    </source>
</reference>
<evidence type="ECO:0000313" key="4">
    <source>
        <dbReference type="Proteomes" id="UP000092714"/>
    </source>
</evidence>
<evidence type="ECO:0000259" key="2">
    <source>
        <dbReference type="Pfam" id="PF17863"/>
    </source>
</evidence>
<name>A0A1B8RNW8_9CLOT</name>
<dbReference type="GO" id="GO:0016887">
    <property type="term" value="F:ATP hydrolysis activity"/>
    <property type="evidence" value="ECO:0007669"/>
    <property type="project" value="InterPro"/>
</dbReference>
<dbReference type="InterPro" id="IPR050764">
    <property type="entry name" value="CbbQ/NirQ/NorQ/GpvN"/>
</dbReference>
<dbReference type="GO" id="GO:0005524">
    <property type="term" value="F:ATP binding"/>
    <property type="evidence" value="ECO:0007669"/>
    <property type="project" value="InterPro"/>
</dbReference>
<dbReference type="InterPro" id="IPR027417">
    <property type="entry name" value="P-loop_NTPase"/>
</dbReference>
<dbReference type="Gene3D" id="3.40.50.300">
    <property type="entry name" value="P-loop containing nucleotide triphosphate hydrolases"/>
    <property type="match status" value="1"/>
</dbReference>
<evidence type="ECO:0000313" key="3">
    <source>
        <dbReference type="EMBL" id="OBY10456.1"/>
    </source>
</evidence>
<dbReference type="InterPro" id="IPR041628">
    <property type="entry name" value="ChlI/MoxR_AAA_lid"/>
</dbReference>
<dbReference type="InterPro" id="IPR011703">
    <property type="entry name" value="ATPase_AAA-3"/>
</dbReference>
<dbReference type="Proteomes" id="UP000092714">
    <property type="component" value="Unassembled WGS sequence"/>
</dbReference>
<evidence type="ECO:0000259" key="1">
    <source>
        <dbReference type="Pfam" id="PF07726"/>
    </source>
</evidence>
<dbReference type="RefSeq" id="WP_065254487.1">
    <property type="nucleotide sequence ID" value="NZ_CABJAZ010000001.1"/>
</dbReference>
<organism evidence="3 4">
    <name type="scientific">Clostridium paraputrificum</name>
    <dbReference type="NCBI Taxonomy" id="29363"/>
    <lineage>
        <taxon>Bacteria</taxon>
        <taxon>Bacillati</taxon>
        <taxon>Bacillota</taxon>
        <taxon>Clostridia</taxon>
        <taxon>Eubacteriales</taxon>
        <taxon>Clostridiaceae</taxon>
        <taxon>Clostridium</taxon>
    </lineage>
</organism>
<dbReference type="Gene3D" id="1.10.8.80">
    <property type="entry name" value="Magnesium chelatase subunit I, C-Terminal domain"/>
    <property type="match status" value="1"/>
</dbReference>
<dbReference type="EMBL" id="MAPZ01000019">
    <property type="protein sequence ID" value="OBY10456.1"/>
    <property type="molecule type" value="Genomic_DNA"/>
</dbReference>
<dbReference type="SUPFAM" id="SSF52540">
    <property type="entry name" value="P-loop containing nucleoside triphosphate hydrolases"/>
    <property type="match status" value="1"/>
</dbReference>
<protein>
    <submittedName>
        <fullName evidence="3">Magnesium chelatase</fullName>
    </submittedName>
</protein>
<proteinExistence type="predicted"/>
<dbReference type="OrthoDB" id="9808397at2"/>
<feature type="domain" description="ATPase AAA-3" evidence="1">
    <location>
        <begin position="34"/>
        <end position="164"/>
    </location>
</feature>
<dbReference type="Pfam" id="PF07726">
    <property type="entry name" value="AAA_3"/>
    <property type="match status" value="1"/>
</dbReference>
<dbReference type="PANTHER" id="PTHR42759:SF5">
    <property type="entry name" value="METHANOL DEHYDROGENASE REGULATOR"/>
    <property type="match status" value="1"/>
</dbReference>
<dbReference type="eggNOG" id="COG0714">
    <property type="taxonomic scope" value="Bacteria"/>
</dbReference>
<dbReference type="Pfam" id="PF17863">
    <property type="entry name" value="AAA_lid_2"/>
    <property type="match status" value="1"/>
</dbReference>
<sequence>MSKVDEIINNMEKIMVGKRKVIERIVIALLTNGHVLIEDVPGVGKTQCVGALAKSVSGTFNRVQFTPDVMASDITGFTMYNPSIGKFIYKSGAASCNFLLGDEINRASAKTQSSLLEVMEERQVTIDGITRKVPEPFMVLATQNPIESKGTNKLPEAQMDRFLFKLSIGYPTKSAEKEILDRFAGENPLNNLGAVATSEDIITMQKEIEEVRVSDNIKDLIINIVTSTRNNPKITLGASPRGSLQLLKASKAVAYLQGRDYVIPEDVKEVSVDVLSHRIILSSGARVKGQNSSDIVLECVNNAIKNTSKVLNG</sequence>
<comment type="caution">
    <text evidence="3">The sequence shown here is derived from an EMBL/GenBank/DDBJ whole genome shotgun (WGS) entry which is preliminary data.</text>
</comment>
<feature type="domain" description="ChlI/MoxR AAA lid" evidence="2">
    <location>
        <begin position="227"/>
        <end position="296"/>
    </location>
</feature>
<accession>A0A1B8RNW8</accession>
<dbReference type="PIRSF" id="PIRSF002849">
    <property type="entry name" value="AAA_ATPase_chaperone_MoxR_prd"/>
    <property type="match status" value="1"/>
</dbReference>
<gene>
    <name evidence="3" type="ORF">CP373A1_08030</name>
</gene>
<dbReference type="AlphaFoldDB" id="A0A1B8RNW8"/>